<gene>
    <name evidence="4" type="ORF">E5355_14230</name>
</gene>
<keyword evidence="2" id="KW-0732">Signal</keyword>
<name>A0A4S2ALY4_9BACE</name>
<dbReference type="Pfam" id="PF07859">
    <property type="entry name" value="Abhydrolase_3"/>
    <property type="match status" value="1"/>
</dbReference>
<keyword evidence="1 4" id="KW-0378">Hydrolase</keyword>
<evidence type="ECO:0000313" key="5">
    <source>
        <dbReference type="Proteomes" id="UP000310532"/>
    </source>
</evidence>
<dbReference type="SUPFAM" id="SSF53474">
    <property type="entry name" value="alpha/beta-Hydrolases"/>
    <property type="match status" value="1"/>
</dbReference>
<reference evidence="4 5" key="1">
    <citation type="submission" date="2019-04" db="EMBL/GenBank/DDBJ databases">
        <title>Microbes associate with the intestines of laboratory mice.</title>
        <authorList>
            <person name="Navarre W."/>
            <person name="Wong E."/>
            <person name="Huang K."/>
            <person name="Tropini C."/>
            <person name="Ng K."/>
            <person name="Yu B."/>
        </authorList>
    </citation>
    <scope>NUCLEOTIDE SEQUENCE [LARGE SCALE GENOMIC DNA]</scope>
    <source>
        <strain evidence="4 5">NM69_E16B</strain>
    </source>
</reference>
<dbReference type="PANTHER" id="PTHR48081:SF6">
    <property type="entry name" value="PEPTIDASE S9 PROLYL OLIGOPEPTIDASE CATALYTIC DOMAIN-CONTAINING PROTEIN"/>
    <property type="match status" value="1"/>
</dbReference>
<dbReference type="AlphaFoldDB" id="A0A4S2ALY4"/>
<keyword evidence="5" id="KW-1185">Reference proteome</keyword>
<feature type="chain" id="PRO_5020811485" evidence="2">
    <location>
        <begin position="19"/>
        <end position="289"/>
    </location>
</feature>
<comment type="caution">
    <text evidence="4">The sequence shown here is derived from an EMBL/GenBank/DDBJ whole genome shotgun (WGS) entry which is preliminary data.</text>
</comment>
<dbReference type="EMBL" id="SRYZ01000038">
    <property type="protein sequence ID" value="TGY01971.1"/>
    <property type="molecule type" value="Genomic_DNA"/>
</dbReference>
<dbReference type="RefSeq" id="WP_136010893.1">
    <property type="nucleotide sequence ID" value="NZ_SRYZ01000038.1"/>
</dbReference>
<dbReference type="Proteomes" id="UP000310532">
    <property type="component" value="Unassembled WGS sequence"/>
</dbReference>
<organism evidence="4 5">
    <name type="scientific">Bacteroides muris</name>
    <name type="common">ex Afrizal et al. 2022</name>
    <dbReference type="NCBI Taxonomy" id="2516960"/>
    <lineage>
        <taxon>Bacteria</taxon>
        <taxon>Pseudomonadati</taxon>
        <taxon>Bacteroidota</taxon>
        <taxon>Bacteroidia</taxon>
        <taxon>Bacteroidales</taxon>
        <taxon>Bacteroidaceae</taxon>
        <taxon>Bacteroides</taxon>
    </lineage>
</organism>
<dbReference type="PANTHER" id="PTHR48081">
    <property type="entry name" value="AB HYDROLASE SUPERFAMILY PROTEIN C4A8.06C"/>
    <property type="match status" value="1"/>
</dbReference>
<dbReference type="Gene3D" id="3.40.50.1820">
    <property type="entry name" value="alpha/beta hydrolase"/>
    <property type="match status" value="1"/>
</dbReference>
<dbReference type="InterPro" id="IPR013094">
    <property type="entry name" value="AB_hydrolase_3"/>
</dbReference>
<sequence length="289" mass="32067">MKKILLFFSLFTTALLFAQNPVELPLWPDKAPNNSRPSEAEQNYNSEWVTNITVPTLTIFPASQPNGMAIIMCPGGAYSGLAMRHEGLDMASWLNAQGITYAVLKYRMPNGHNEIPLSDAEQAIRLIREHAAEWGVNPQRVGIMGASAGGHLAASLATLYSSDKTRPDFQILFYPVISMQPGITHGGSRTNLLGENPSQELEQKYSLERQVSARTPQAFIMLSSDDDAVPPINGIGYFLALRDHKVPASLHAYPTGGHGWGFRDNFPYKRQWTEELEKWLREGLVFPGL</sequence>
<feature type="signal peptide" evidence="2">
    <location>
        <begin position="1"/>
        <end position="18"/>
    </location>
</feature>
<evidence type="ECO:0000256" key="2">
    <source>
        <dbReference type="SAM" id="SignalP"/>
    </source>
</evidence>
<evidence type="ECO:0000313" key="4">
    <source>
        <dbReference type="EMBL" id="TGY01971.1"/>
    </source>
</evidence>
<dbReference type="InterPro" id="IPR029058">
    <property type="entry name" value="AB_hydrolase_fold"/>
</dbReference>
<dbReference type="GO" id="GO:0016787">
    <property type="term" value="F:hydrolase activity"/>
    <property type="evidence" value="ECO:0007669"/>
    <property type="project" value="UniProtKB-KW"/>
</dbReference>
<proteinExistence type="predicted"/>
<accession>A0A4S2ALY4</accession>
<evidence type="ECO:0000259" key="3">
    <source>
        <dbReference type="Pfam" id="PF07859"/>
    </source>
</evidence>
<protein>
    <submittedName>
        <fullName evidence="4">Alpha/beta hydrolase</fullName>
    </submittedName>
</protein>
<evidence type="ECO:0000256" key="1">
    <source>
        <dbReference type="ARBA" id="ARBA00022801"/>
    </source>
</evidence>
<dbReference type="InterPro" id="IPR050300">
    <property type="entry name" value="GDXG_lipolytic_enzyme"/>
</dbReference>
<feature type="domain" description="Alpha/beta hydrolase fold-3" evidence="3">
    <location>
        <begin position="105"/>
        <end position="226"/>
    </location>
</feature>